<protein>
    <submittedName>
        <fullName evidence="2">Tripartite tricarboxylate transporter substrate binding protein</fullName>
    </submittedName>
</protein>
<name>A0A502FSI5_9PROT</name>
<evidence type="ECO:0000256" key="1">
    <source>
        <dbReference type="ARBA" id="ARBA00006987"/>
    </source>
</evidence>
<evidence type="ECO:0000313" key="3">
    <source>
        <dbReference type="Proteomes" id="UP000317078"/>
    </source>
</evidence>
<keyword evidence="3" id="KW-1185">Reference proteome</keyword>
<dbReference type="EMBL" id="RCZP01000021">
    <property type="protein sequence ID" value="TPG52414.1"/>
    <property type="molecule type" value="Genomic_DNA"/>
</dbReference>
<dbReference type="InterPro" id="IPR042100">
    <property type="entry name" value="Bug_dom1"/>
</dbReference>
<evidence type="ECO:0000313" key="2">
    <source>
        <dbReference type="EMBL" id="TPG52414.1"/>
    </source>
</evidence>
<sequence>MWDTHTVSWFIRRSAPGAARRFREKMAMTPRASLHRTLLLLAAGALGGLFSGAAFAQGTASPAWPSRPVRVIIPQPPGGVLDILIRALAEPLRQQFGHPVVVDNRPGGNNVVGLEACAGAAPDGYTLCAVSAEVLSTYPLVEPALYARYSSIVPVTLIARNAGVLLANPSVPAKDLREFVAWARTQTGLNYSSSGAGSTPNLLWEYIKQHDGLRIEHVPYRGIIEAFNEMAAGRVQVSYIALGFALEPIATGRVKPLAVLGSARSPRLPEVPSLGELGYAFPYDGPWWGFAAPAGTPAPVMDRIAAATRAALQDPALRSRLLEPQAYEAVGNTPAEFAAIIEGERSRGAAIVRAAGIEVR</sequence>
<comment type="caution">
    <text evidence="2">The sequence shown here is derived from an EMBL/GenBank/DDBJ whole genome shotgun (WGS) entry which is preliminary data.</text>
</comment>
<gene>
    <name evidence="2" type="ORF">EAH89_18710</name>
</gene>
<dbReference type="CDD" id="cd07012">
    <property type="entry name" value="PBP2_Bug_TTT"/>
    <property type="match status" value="1"/>
</dbReference>
<dbReference type="AlphaFoldDB" id="A0A502FSI5"/>
<dbReference type="PANTHER" id="PTHR42928">
    <property type="entry name" value="TRICARBOXYLATE-BINDING PROTEIN"/>
    <property type="match status" value="1"/>
</dbReference>
<dbReference type="Gene3D" id="3.40.190.10">
    <property type="entry name" value="Periplasmic binding protein-like II"/>
    <property type="match status" value="1"/>
</dbReference>
<reference evidence="2 3" key="1">
    <citation type="journal article" date="2019" name="Environ. Microbiol.">
        <title>Species interactions and distinct microbial communities in high Arctic permafrost affected cryosols are associated with the CH4 and CO2 gas fluxes.</title>
        <authorList>
            <person name="Altshuler I."/>
            <person name="Hamel J."/>
            <person name="Turney S."/>
            <person name="Magnuson E."/>
            <person name="Levesque R."/>
            <person name="Greer C."/>
            <person name="Whyte L.G."/>
        </authorList>
    </citation>
    <scope>NUCLEOTIDE SEQUENCE [LARGE SCALE GENOMIC DNA]</scope>
    <source>
        <strain evidence="2 3">S9.3B</strain>
    </source>
</reference>
<dbReference type="PIRSF" id="PIRSF017082">
    <property type="entry name" value="YflP"/>
    <property type="match status" value="1"/>
</dbReference>
<dbReference type="Proteomes" id="UP000317078">
    <property type="component" value="Unassembled WGS sequence"/>
</dbReference>
<organism evidence="2 3">
    <name type="scientific">Muricoccus nepalensis</name>
    <dbReference type="NCBI Taxonomy" id="1854500"/>
    <lineage>
        <taxon>Bacteria</taxon>
        <taxon>Pseudomonadati</taxon>
        <taxon>Pseudomonadota</taxon>
        <taxon>Alphaproteobacteria</taxon>
        <taxon>Acetobacterales</taxon>
        <taxon>Roseomonadaceae</taxon>
        <taxon>Muricoccus</taxon>
    </lineage>
</organism>
<proteinExistence type="inferred from homology"/>
<dbReference type="OrthoDB" id="7242421at2"/>
<accession>A0A502FSI5</accession>
<dbReference type="Pfam" id="PF03401">
    <property type="entry name" value="TctC"/>
    <property type="match status" value="1"/>
</dbReference>
<comment type="similarity">
    <text evidence="1">Belongs to the UPF0065 (bug) family.</text>
</comment>
<dbReference type="SUPFAM" id="SSF53850">
    <property type="entry name" value="Periplasmic binding protein-like II"/>
    <property type="match status" value="1"/>
</dbReference>
<dbReference type="InterPro" id="IPR005064">
    <property type="entry name" value="BUG"/>
</dbReference>
<dbReference type="PANTHER" id="PTHR42928:SF5">
    <property type="entry name" value="BLR1237 PROTEIN"/>
    <property type="match status" value="1"/>
</dbReference>
<dbReference type="Gene3D" id="3.40.190.150">
    <property type="entry name" value="Bordetella uptake gene, domain 1"/>
    <property type="match status" value="1"/>
</dbReference>